<dbReference type="KEGG" id="ero:EROM_061130"/>
<dbReference type="AlphaFoldDB" id="I7AEX2"/>
<protein>
    <submittedName>
        <fullName evidence="2">Uncharacterized protein</fullName>
    </submittedName>
</protein>
<organism evidence="2 3">
    <name type="scientific">Encephalitozoon romaleae (strain SJ-2008)</name>
    <name type="common">Microsporidian parasite</name>
    <dbReference type="NCBI Taxonomy" id="1178016"/>
    <lineage>
        <taxon>Eukaryota</taxon>
        <taxon>Fungi</taxon>
        <taxon>Fungi incertae sedis</taxon>
        <taxon>Microsporidia</taxon>
        <taxon>Unikaryonidae</taxon>
        <taxon>Encephalitozoon</taxon>
    </lineage>
</organism>
<dbReference type="Proteomes" id="UP000010094">
    <property type="component" value="Chromosome VI"/>
</dbReference>
<accession>I7AEX2</accession>
<sequence length="322" mass="37040">MIFCPMTMEVNSKDEESLTSFKRNLRKMILLEEEGRRRRESQSTRKLVSIRVGKIEGIMKEPGRKIVKEKRRVFEGPKMEYEQEGKVKERIKGFDSRGMAMEEKALEEEGTKDFVCLEEKGSNIQEEILEERVTENKSIKDERSRIVEECKSSVEKEFCEVGPKYKDECVDEECFKEISVEDIKKSLLAELDEDKESDMDIINTVVKSENPMQPAQEVIYVDNESTPQEVEKSPYGVGCNIYSYDTHYKISDLSKGNLGILSPSDEKGPCTHTSSTSDHAKELRDGHSEAEIVTYQDPEEERNERGWFSSIFGSIFSICCIK</sequence>
<keyword evidence="3" id="KW-1185">Reference proteome</keyword>
<dbReference type="HOGENOM" id="CLU_891441_0_0_1"/>
<evidence type="ECO:0000313" key="2">
    <source>
        <dbReference type="EMBL" id="AFN83205.1"/>
    </source>
</evidence>
<gene>
    <name evidence="2" type="ordered locus">EROM_061130</name>
</gene>
<dbReference type="EMBL" id="CP003523">
    <property type="protein sequence ID" value="AFN83205.1"/>
    <property type="molecule type" value="Genomic_DNA"/>
</dbReference>
<evidence type="ECO:0000313" key="3">
    <source>
        <dbReference type="Proteomes" id="UP000010094"/>
    </source>
</evidence>
<reference evidence="2 3" key="1">
    <citation type="journal article" date="2012" name="Proc. Natl. Acad. Sci. U.S.A.">
        <title>Gain and loss of multiple functionally related, horizontally transferred genes in the reduced genomes of two microsporidian parasites.</title>
        <authorList>
            <person name="Pombert J.-F."/>
            <person name="Selman M."/>
            <person name="Burki F."/>
            <person name="Bardell F.T."/>
            <person name="Farinelli L."/>
            <person name="Solter L.F."/>
            <person name="Whitman D.W."/>
            <person name="Weiss L.M."/>
            <person name="Corradi N."/>
            <person name="Keeling P.J."/>
        </authorList>
    </citation>
    <scope>NUCLEOTIDE SEQUENCE [LARGE SCALE GENOMIC DNA]</scope>
    <source>
        <strain evidence="2 3">SJ-2008</strain>
    </source>
</reference>
<evidence type="ECO:0000256" key="1">
    <source>
        <dbReference type="SAM" id="MobiDB-lite"/>
    </source>
</evidence>
<feature type="compositionally biased region" description="Basic and acidic residues" evidence="1">
    <location>
        <begin position="278"/>
        <end position="287"/>
    </location>
</feature>
<dbReference type="RefSeq" id="XP_009264702.1">
    <property type="nucleotide sequence ID" value="XM_009266427.1"/>
</dbReference>
<proteinExistence type="predicted"/>
<name>I7AEX2_ENCRO</name>
<feature type="region of interest" description="Disordered" evidence="1">
    <location>
        <begin position="264"/>
        <end position="287"/>
    </location>
</feature>
<dbReference type="VEuPathDB" id="MicrosporidiaDB:EROM_061130"/>
<dbReference type="GeneID" id="20521509"/>
<dbReference type="OrthoDB" id="2193321at2759"/>